<dbReference type="GO" id="GO:0004674">
    <property type="term" value="F:protein serine/threonine kinase activity"/>
    <property type="evidence" value="ECO:0007669"/>
    <property type="project" value="TreeGrafter"/>
</dbReference>
<dbReference type="eggNOG" id="ENOG502R9YG">
    <property type="taxonomic scope" value="Eukaryota"/>
</dbReference>
<dbReference type="OrthoDB" id="5986190at2759"/>
<dbReference type="EMBL" id="KB822722">
    <property type="protein sequence ID" value="ETN38954.1"/>
    <property type="molecule type" value="Genomic_DNA"/>
</dbReference>
<dbReference type="Gene3D" id="1.10.510.10">
    <property type="entry name" value="Transferase(Phosphotransferase) domain 1"/>
    <property type="match status" value="1"/>
</dbReference>
<proteinExistence type="predicted"/>
<dbReference type="SMART" id="SM00220">
    <property type="entry name" value="S_TKc"/>
    <property type="match status" value="1"/>
</dbReference>
<dbReference type="STRING" id="1220924.W2RTC3"/>
<dbReference type="InterPro" id="IPR008271">
    <property type="entry name" value="Ser/Thr_kinase_AS"/>
</dbReference>
<sequence>MSLTRQSIVLARKTFFGGEAEARNNYLNEVRFDEFLRGTLNSSEEIHENIMTAFCGYGNMVDSKATWSIFYHRAQCSLTEYLANDNYFPITSRGRLEHIYQMLCIANALKWMADRTHDGVQGPVELGYYHCDLKPSNILVFITEGDPSKLTFKVSDFGRAVPSSNASGPGRSMNRSSTVPVEAIDSMCSAPEMSGKIPVVGSRSDVWSFGCILLLVLVFNAHGMAAVAEFTSSLLRTAATDSFWEPRHKSFGRTADIVVKAEVSNCIEQLRNLTRDNTDWVVVDGLLTLLEKEILITNRKKRARLDRLIAQMAERYNSRYQVTPKEEKRNRQAQYLLCAQSPRGEFELFHEKGDRRTLFIWRFGWTGPLHELRPMSPPKDSENILPQLNPHSDSCASEKICQVVSNRDPFEVGLVEQGCIH</sequence>
<dbReference type="PANTHER" id="PTHR24359:SF1">
    <property type="entry name" value="INHIBITOR OF NUCLEAR FACTOR KAPPA-B KINASE EPSILON SUBUNIT HOMOLOG 1-RELATED"/>
    <property type="match status" value="1"/>
</dbReference>
<dbReference type="InterPro" id="IPR011009">
    <property type="entry name" value="Kinase-like_dom_sf"/>
</dbReference>
<reference evidence="2 3" key="1">
    <citation type="submission" date="2013-03" db="EMBL/GenBank/DDBJ databases">
        <title>The Genome Sequence of Phialophora europaea CBS 101466.</title>
        <authorList>
            <consortium name="The Broad Institute Genomics Platform"/>
            <person name="Cuomo C."/>
            <person name="de Hoog S."/>
            <person name="Gorbushina A."/>
            <person name="Walker B."/>
            <person name="Young S.K."/>
            <person name="Zeng Q."/>
            <person name="Gargeya S."/>
            <person name="Fitzgerald M."/>
            <person name="Haas B."/>
            <person name="Abouelleil A."/>
            <person name="Allen A.W."/>
            <person name="Alvarado L."/>
            <person name="Arachchi H.M."/>
            <person name="Berlin A.M."/>
            <person name="Chapman S.B."/>
            <person name="Gainer-Dewar J."/>
            <person name="Goldberg J."/>
            <person name="Griggs A."/>
            <person name="Gujja S."/>
            <person name="Hansen M."/>
            <person name="Howarth C."/>
            <person name="Imamovic A."/>
            <person name="Ireland A."/>
            <person name="Larimer J."/>
            <person name="McCowan C."/>
            <person name="Murphy C."/>
            <person name="Pearson M."/>
            <person name="Poon T.W."/>
            <person name="Priest M."/>
            <person name="Roberts A."/>
            <person name="Saif S."/>
            <person name="Shea T."/>
            <person name="Sisk P."/>
            <person name="Sykes S."/>
            <person name="Wortman J."/>
            <person name="Nusbaum C."/>
            <person name="Birren B."/>
        </authorList>
    </citation>
    <scope>NUCLEOTIDE SEQUENCE [LARGE SCALE GENOMIC DNA]</scope>
    <source>
        <strain evidence="2 3">CBS 101466</strain>
    </source>
</reference>
<dbReference type="HOGENOM" id="CLU_652149_0_0_1"/>
<accession>W2RTC3</accession>
<dbReference type="InParanoid" id="W2RTC3"/>
<dbReference type="VEuPathDB" id="FungiDB:HMPREF1541_06996"/>
<gene>
    <name evidence="2" type="ORF">HMPREF1541_06996</name>
</gene>
<dbReference type="InterPro" id="IPR000719">
    <property type="entry name" value="Prot_kinase_dom"/>
</dbReference>
<dbReference type="PROSITE" id="PS50011">
    <property type="entry name" value="PROTEIN_KINASE_DOM"/>
    <property type="match status" value="1"/>
</dbReference>
<dbReference type="Proteomes" id="UP000030752">
    <property type="component" value="Unassembled WGS sequence"/>
</dbReference>
<evidence type="ECO:0000313" key="2">
    <source>
        <dbReference type="EMBL" id="ETN38954.1"/>
    </source>
</evidence>
<dbReference type="GO" id="GO:0005524">
    <property type="term" value="F:ATP binding"/>
    <property type="evidence" value="ECO:0007669"/>
    <property type="project" value="InterPro"/>
</dbReference>
<feature type="domain" description="Protein kinase" evidence="1">
    <location>
        <begin position="1"/>
        <end position="316"/>
    </location>
</feature>
<dbReference type="PANTHER" id="PTHR24359">
    <property type="entry name" value="SERINE/THREONINE-PROTEIN KINASE SBK1"/>
    <property type="match status" value="1"/>
</dbReference>
<keyword evidence="3" id="KW-1185">Reference proteome</keyword>
<protein>
    <recommendedName>
        <fullName evidence="1">Protein kinase domain-containing protein</fullName>
    </recommendedName>
</protein>
<name>W2RTC3_CYPE1</name>
<dbReference type="PROSITE" id="PS00108">
    <property type="entry name" value="PROTEIN_KINASE_ST"/>
    <property type="match status" value="1"/>
</dbReference>
<evidence type="ECO:0000313" key="3">
    <source>
        <dbReference type="Proteomes" id="UP000030752"/>
    </source>
</evidence>
<dbReference type="Pfam" id="PF00069">
    <property type="entry name" value="Pkinase"/>
    <property type="match status" value="1"/>
</dbReference>
<evidence type="ECO:0000259" key="1">
    <source>
        <dbReference type="PROSITE" id="PS50011"/>
    </source>
</evidence>
<organism evidence="2 3">
    <name type="scientific">Cyphellophora europaea (strain CBS 101466)</name>
    <name type="common">Phialophora europaea</name>
    <dbReference type="NCBI Taxonomy" id="1220924"/>
    <lineage>
        <taxon>Eukaryota</taxon>
        <taxon>Fungi</taxon>
        <taxon>Dikarya</taxon>
        <taxon>Ascomycota</taxon>
        <taxon>Pezizomycotina</taxon>
        <taxon>Eurotiomycetes</taxon>
        <taxon>Chaetothyriomycetidae</taxon>
        <taxon>Chaetothyriales</taxon>
        <taxon>Cyphellophoraceae</taxon>
        <taxon>Cyphellophora</taxon>
    </lineage>
</organism>
<dbReference type="RefSeq" id="XP_008719543.1">
    <property type="nucleotide sequence ID" value="XM_008721321.1"/>
</dbReference>
<dbReference type="SUPFAM" id="SSF56112">
    <property type="entry name" value="Protein kinase-like (PK-like)"/>
    <property type="match status" value="1"/>
</dbReference>
<dbReference type="GeneID" id="19974335"/>
<dbReference type="AlphaFoldDB" id="W2RTC3"/>